<gene>
    <name evidence="2" type="ORF">CWS31_014760</name>
</gene>
<evidence type="ECO:0000313" key="3">
    <source>
        <dbReference type="Proteomes" id="UP000815846"/>
    </source>
</evidence>
<name>A0ABY3MTS1_9GAMM</name>
<reference evidence="2 3" key="1">
    <citation type="submission" date="2019-08" db="EMBL/GenBank/DDBJ databases">
        <title>Microbe sample from Colwellia echini.</title>
        <authorList>
            <person name="Christiansen L."/>
            <person name="Pathiraja D."/>
            <person name="Schultz-Johansen M."/>
            <person name="Choi I.-G."/>
            <person name="Stougaard P."/>
        </authorList>
    </citation>
    <scope>NUCLEOTIDE SEQUENCE [LARGE SCALE GENOMIC DNA]</scope>
    <source>
        <strain evidence="2 3">A3</strain>
    </source>
</reference>
<dbReference type="Pfam" id="PF04338">
    <property type="entry name" value="DUF481"/>
    <property type="match status" value="1"/>
</dbReference>
<organism evidence="2 3">
    <name type="scientific">Colwellia echini</name>
    <dbReference type="NCBI Taxonomy" id="1982103"/>
    <lineage>
        <taxon>Bacteria</taxon>
        <taxon>Pseudomonadati</taxon>
        <taxon>Pseudomonadota</taxon>
        <taxon>Gammaproteobacteria</taxon>
        <taxon>Alteromonadales</taxon>
        <taxon>Colwelliaceae</taxon>
        <taxon>Colwellia</taxon>
    </lineage>
</organism>
<accession>A0ABY3MTS1</accession>
<dbReference type="EMBL" id="PJAI02000021">
    <property type="protein sequence ID" value="TYK64603.1"/>
    <property type="molecule type" value="Genomic_DNA"/>
</dbReference>
<proteinExistence type="predicted"/>
<sequence length="295" mass="33180">MTAFFSRYLLFILLFSYCFLPKISYAQAQPNNAADPSDILFSIEKADDSDQPSTGTIFTASAQLGFLSLTGDTRSADIKAGFDIRFERGLWRSFLVGNILVKKTETQTTNSDGVVITNFGTSDHRWSLASQTNYTVNPLNKNYVYGSVFYDQDRFSSFKSQSSISIGWGRRWHEDKQSSFDADIGPGYKRDVPYLTPEEIAAGVTSDAKDSLILQIQALYRAELNEHIEFKQLFVIKHAIENGENSIYKSGSSITSRLIDSLQLKLNFVANYNTQVDDDKENLNTETSVVLVYSF</sequence>
<keyword evidence="3" id="KW-1185">Reference proteome</keyword>
<dbReference type="InterPro" id="IPR007433">
    <property type="entry name" value="DUF481"/>
</dbReference>
<comment type="caution">
    <text evidence="2">The sequence shown here is derived from an EMBL/GenBank/DDBJ whole genome shotgun (WGS) entry which is preliminary data.</text>
</comment>
<feature type="chain" id="PRO_5047350487" evidence="1">
    <location>
        <begin position="29"/>
        <end position="295"/>
    </location>
</feature>
<dbReference type="RefSeq" id="WP_101344234.1">
    <property type="nucleotide sequence ID" value="NZ_PJAI02000021.1"/>
</dbReference>
<feature type="signal peptide" evidence="1">
    <location>
        <begin position="1"/>
        <end position="28"/>
    </location>
</feature>
<keyword evidence="1" id="KW-0732">Signal</keyword>
<evidence type="ECO:0000313" key="2">
    <source>
        <dbReference type="EMBL" id="TYK64603.1"/>
    </source>
</evidence>
<protein>
    <submittedName>
        <fullName evidence="2">DUF481 domain-containing protein</fullName>
    </submittedName>
</protein>
<evidence type="ECO:0000256" key="1">
    <source>
        <dbReference type="SAM" id="SignalP"/>
    </source>
</evidence>
<dbReference type="Proteomes" id="UP000815846">
    <property type="component" value="Unassembled WGS sequence"/>
</dbReference>